<accession>A0A178JFU6</accession>
<proteinExistence type="inferred from homology"/>
<dbReference type="InterPro" id="IPR010583">
    <property type="entry name" value="MipA"/>
</dbReference>
<dbReference type="PANTHER" id="PTHR38776">
    <property type="entry name" value="MLTA-INTERACTING PROTEIN-RELATED"/>
    <property type="match status" value="1"/>
</dbReference>
<evidence type="ECO:0000256" key="5">
    <source>
        <dbReference type="ARBA" id="ARBA00023237"/>
    </source>
</evidence>
<dbReference type="Pfam" id="PF06629">
    <property type="entry name" value="MipA"/>
    <property type="match status" value="1"/>
</dbReference>
<comment type="similarity">
    <text evidence="2">Belongs to the MipA/OmpV family.</text>
</comment>
<dbReference type="GO" id="GO:0009279">
    <property type="term" value="C:cell outer membrane"/>
    <property type="evidence" value="ECO:0007669"/>
    <property type="project" value="UniProtKB-SubCell"/>
</dbReference>
<dbReference type="PANTHER" id="PTHR38776:SF1">
    <property type="entry name" value="MLTA-INTERACTING PROTEIN-RELATED"/>
    <property type="match status" value="1"/>
</dbReference>
<keyword evidence="4" id="KW-0472">Membrane</keyword>
<protein>
    <recommendedName>
        <fullName evidence="8">MltA-interacting protein</fullName>
    </recommendedName>
</protein>
<evidence type="ECO:0000256" key="2">
    <source>
        <dbReference type="ARBA" id="ARBA00005722"/>
    </source>
</evidence>
<comment type="caution">
    <text evidence="6">The sequence shown here is derived from an EMBL/GenBank/DDBJ whole genome shotgun (WGS) entry which is preliminary data.</text>
</comment>
<dbReference type="AlphaFoldDB" id="A0A178JFU6"/>
<evidence type="ECO:0008006" key="8">
    <source>
        <dbReference type="Google" id="ProtNLM"/>
    </source>
</evidence>
<evidence type="ECO:0000256" key="1">
    <source>
        <dbReference type="ARBA" id="ARBA00004442"/>
    </source>
</evidence>
<evidence type="ECO:0000256" key="4">
    <source>
        <dbReference type="ARBA" id="ARBA00023136"/>
    </source>
</evidence>
<sequence>MYAVPYNCAVIHSSYVLGVVLKSLWQRLVPAAILLVAPQAMAKISQWSIGAAASYSPAVYKDTPSNETIIPLVGYEGEHLFLRGFTAGYRLYPIGSPQNIIFRAAYDPRTLKPEDSTNPDIRLMDERQATVLGGVSYQVITLVGLFEATAGSDILHRHSGIYAEAVWRLPIRRNGWGITPSMGFAYNSERLNNHLYGVSSEEAARSNFDEFDADWDGQFFIGASGYMHVTAKIRVTGGVRYTNIEGGIESSPLIESGVTTSANLGVAYVF</sequence>
<dbReference type="Proteomes" id="UP000094761">
    <property type="component" value="Unassembled WGS sequence"/>
</dbReference>
<dbReference type="EMBL" id="LUAX01000001">
    <property type="protein sequence ID" value="OAN00791.1"/>
    <property type="molecule type" value="Genomic_DNA"/>
</dbReference>
<keyword evidence="5" id="KW-0998">Cell outer membrane</keyword>
<keyword evidence="3" id="KW-0732">Signal</keyword>
<evidence type="ECO:0000256" key="3">
    <source>
        <dbReference type="ARBA" id="ARBA00022729"/>
    </source>
</evidence>
<gene>
    <name evidence="6" type="ORF">AZ468_06590</name>
</gene>
<comment type="subcellular location">
    <subcellularLocation>
        <location evidence="1">Cell outer membrane</location>
    </subcellularLocation>
</comment>
<evidence type="ECO:0000313" key="7">
    <source>
        <dbReference type="Proteomes" id="UP000094761"/>
    </source>
</evidence>
<organism evidence="6 7">
    <name type="scientific">Vibrio europaeus</name>
    <dbReference type="NCBI Taxonomy" id="300876"/>
    <lineage>
        <taxon>Bacteria</taxon>
        <taxon>Pseudomonadati</taxon>
        <taxon>Pseudomonadota</taxon>
        <taxon>Gammaproteobacteria</taxon>
        <taxon>Vibrionales</taxon>
        <taxon>Vibrionaceae</taxon>
        <taxon>Vibrio</taxon>
        <taxon>Vibrio oreintalis group</taxon>
    </lineage>
</organism>
<evidence type="ECO:0000313" key="6">
    <source>
        <dbReference type="EMBL" id="OAN00791.1"/>
    </source>
</evidence>
<reference evidence="6 7" key="1">
    <citation type="submission" date="2016-03" db="EMBL/GenBank/DDBJ databases">
        <title>Draft genome sequence of the Vibrio tubiashii subs. europaeus.</title>
        <authorList>
            <person name="Spinard E."/>
            <person name="Dubert J."/>
            <person name="Nelson D.R."/>
            <person name="Barja J.L."/>
        </authorList>
    </citation>
    <scope>NUCLEOTIDE SEQUENCE [LARGE SCALE GENOMIC DNA]</scope>
    <source>
        <strain evidence="7">PP-638</strain>
    </source>
</reference>
<dbReference type="OrthoDB" id="5295915at2"/>
<name>A0A178JFU6_9VIBR</name>